<dbReference type="InterPro" id="IPR050462">
    <property type="entry name" value="Retroviral_Gag-Pol_poly"/>
</dbReference>
<protein>
    <recommendedName>
        <fullName evidence="7">CCHC-type domain-containing protein</fullName>
    </recommendedName>
</protein>
<dbReference type="InterPro" id="IPR036946">
    <property type="entry name" value="G_retro_matrix_sf"/>
</dbReference>
<evidence type="ECO:0000256" key="5">
    <source>
        <dbReference type="PROSITE-ProRule" id="PRU00047"/>
    </source>
</evidence>
<dbReference type="Proteomes" id="UP000694404">
    <property type="component" value="Unplaced"/>
</dbReference>
<dbReference type="Pfam" id="PF02093">
    <property type="entry name" value="Gag_p30"/>
    <property type="match status" value="1"/>
</dbReference>
<keyword evidence="4" id="KW-0472">Membrane</keyword>
<keyword evidence="5" id="KW-0479">Metal-binding</keyword>
<dbReference type="Ensembl" id="ENSCABT00000029730.1">
    <property type="protein sequence ID" value="ENSCABP00000027152.1"/>
    <property type="gene ID" value="ENSCABG00000019923.1"/>
</dbReference>
<dbReference type="SMART" id="SM00343">
    <property type="entry name" value="ZnF_C2HC"/>
    <property type="match status" value="1"/>
</dbReference>
<dbReference type="InterPro" id="IPR001878">
    <property type="entry name" value="Znf_CCHC"/>
</dbReference>
<dbReference type="GO" id="GO:0008270">
    <property type="term" value="F:zinc ion binding"/>
    <property type="evidence" value="ECO:0007669"/>
    <property type="project" value="UniProtKB-KW"/>
</dbReference>
<keyword evidence="5" id="KW-0862">Zinc</keyword>
<dbReference type="Gene3D" id="4.10.60.10">
    <property type="entry name" value="Zinc finger, CCHC-type"/>
    <property type="match status" value="1"/>
</dbReference>
<dbReference type="GO" id="GO:0003676">
    <property type="term" value="F:nucleic acid binding"/>
    <property type="evidence" value="ECO:0007669"/>
    <property type="project" value="InterPro"/>
</dbReference>
<evidence type="ECO:0000256" key="4">
    <source>
        <dbReference type="ARBA" id="ARBA00023136"/>
    </source>
</evidence>
<evidence type="ECO:0000256" key="3">
    <source>
        <dbReference type="ARBA" id="ARBA00022870"/>
    </source>
</evidence>
<evidence type="ECO:0000313" key="9">
    <source>
        <dbReference type="Proteomes" id="UP000694404"/>
    </source>
</evidence>
<evidence type="ECO:0000256" key="1">
    <source>
        <dbReference type="ARBA" id="ARBA00004165"/>
    </source>
</evidence>
<name>A0A8C0QPG0_CHEAB</name>
<dbReference type="SUPFAM" id="SSF57756">
    <property type="entry name" value="Retrovirus zinc finger-like domains"/>
    <property type="match status" value="1"/>
</dbReference>
<dbReference type="InterPro" id="IPR010999">
    <property type="entry name" value="Retrovr_matrix"/>
</dbReference>
<dbReference type="Pfam" id="PF00098">
    <property type="entry name" value="zf-CCHC"/>
    <property type="match status" value="1"/>
</dbReference>
<reference evidence="8" key="1">
    <citation type="submission" date="2025-08" db="UniProtKB">
        <authorList>
            <consortium name="Ensembl"/>
        </authorList>
    </citation>
    <scope>IDENTIFICATION</scope>
</reference>
<keyword evidence="9" id="KW-1185">Reference proteome</keyword>
<keyword evidence="2" id="KW-1032">Host cell membrane</keyword>
<dbReference type="InterPro" id="IPR000840">
    <property type="entry name" value="G_retro_matrix"/>
</dbReference>
<accession>A0A8C0QPG0</accession>
<feature type="domain" description="CCHC-type" evidence="7">
    <location>
        <begin position="444"/>
        <end position="460"/>
    </location>
</feature>
<dbReference type="SUPFAM" id="SSF47836">
    <property type="entry name" value="Retroviral matrix proteins"/>
    <property type="match status" value="1"/>
</dbReference>
<dbReference type="GO" id="GO:0019068">
    <property type="term" value="P:virion assembly"/>
    <property type="evidence" value="ECO:0007669"/>
    <property type="project" value="InterPro"/>
</dbReference>
<reference evidence="8" key="2">
    <citation type="submission" date="2025-09" db="UniProtKB">
        <authorList>
            <consortium name="Ensembl"/>
        </authorList>
    </citation>
    <scope>IDENTIFICATION</scope>
</reference>
<dbReference type="Gene3D" id="1.10.150.180">
    <property type="entry name" value="Gamma-retroviral matrix domain"/>
    <property type="match status" value="1"/>
</dbReference>
<keyword evidence="5" id="KW-0863">Zinc-finger</keyword>
<dbReference type="AlphaFoldDB" id="A0A8C0QPG0"/>
<comment type="subcellular location">
    <subcellularLocation>
        <location evidence="1">Host cell membrane</location>
    </subcellularLocation>
</comment>
<evidence type="ECO:0000256" key="6">
    <source>
        <dbReference type="SAM" id="MobiDB-lite"/>
    </source>
</evidence>
<dbReference type="SUPFAM" id="SSF47943">
    <property type="entry name" value="Retrovirus capsid protein, N-terminal core domain"/>
    <property type="match status" value="1"/>
</dbReference>
<evidence type="ECO:0000256" key="2">
    <source>
        <dbReference type="ARBA" id="ARBA00022511"/>
    </source>
</evidence>
<evidence type="ECO:0000313" key="8">
    <source>
        <dbReference type="Ensembl" id="ENSCABP00000027152.1"/>
    </source>
</evidence>
<dbReference type="InterPro" id="IPR003036">
    <property type="entry name" value="Gag_P30"/>
</dbReference>
<dbReference type="InterPro" id="IPR036875">
    <property type="entry name" value="Znf_CCHC_sf"/>
</dbReference>
<dbReference type="PANTHER" id="PTHR33166">
    <property type="entry name" value="GAG_P30 DOMAIN-CONTAINING PROTEIN"/>
    <property type="match status" value="1"/>
</dbReference>
<dbReference type="Gene3D" id="1.10.375.10">
    <property type="entry name" value="Human Immunodeficiency Virus Type 1 Capsid Protein"/>
    <property type="match status" value="1"/>
</dbReference>
<feature type="region of interest" description="Disordered" evidence="6">
    <location>
        <begin position="153"/>
        <end position="186"/>
    </location>
</feature>
<keyword evidence="3" id="KW-1043">Host membrane</keyword>
<proteinExistence type="predicted"/>
<dbReference type="GeneTree" id="ENSGT00980000198916"/>
<dbReference type="PROSITE" id="PS50158">
    <property type="entry name" value="ZF_CCHC"/>
    <property type="match status" value="1"/>
</dbReference>
<dbReference type="Pfam" id="PF01140">
    <property type="entry name" value="Gag_MA"/>
    <property type="match status" value="1"/>
</dbReference>
<sequence>MGFYSGTPLGCMLDNWMAFRSQADYGTVLCKDDLIKFCKIEWPTFGVEWPNGGTLKLEIVQAVHGIVTRDGHWDQNPYIDIWQDLVANSPPWLQKCRQKTFRMLMAHVPIEKPSAPVKKPCQPPVIPQTPDYVIPPPLYPSPSASVYPSLRDLDRREGTDRPPPIKAKEASPEQTSIPVPTEDGDGVYQFTRSRTGGERTVIYVPFATSDLYNWKQQNPPFSEDPASLMAIFEMLITAHNPTWGDVQVALNVLLTADERRMVLAKAREWVTQTYAHATVTEVLPEKDPHWSHNEVGVKEHQRYATAIVQDMKRCIRKTPNWAKLYNIRQEKKENPAAFYECLCDTCRKYTVLDPGDQNGKRVLIPLFIGQSYDDIRKKLQKVEGVSGKNIEELLEIALKVYDRRDEEERKKGARALAMALRKGNEKIEQQNIASEYVYTGDRGKCAICRQEGHWKNECPNRNTIRQGRVWFPLLTLYR</sequence>
<dbReference type="InterPro" id="IPR008919">
    <property type="entry name" value="Retrov_capsid_N"/>
</dbReference>
<evidence type="ECO:0000259" key="7">
    <source>
        <dbReference type="PROSITE" id="PS50158"/>
    </source>
</evidence>
<dbReference type="OMA" id="KKDQCAY"/>
<organism evidence="8 9">
    <name type="scientific">Chelonoidis abingdonii</name>
    <name type="common">Abingdon island giant tortoise</name>
    <name type="synonym">Testudo abingdonii</name>
    <dbReference type="NCBI Taxonomy" id="106734"/>
    <lineage>
        <taxon>Eukaryota</taxon>
        <taxon>Metazoa</taxon>
        <taxon>Chordata</taxon>
        <taxon>Craniata</taxon>
        <taxon>Vertebrata</taxon>
        <taxon>Euteleostomi</taxon>
        <taxon>Archelosauria</taxon>
        <taxon>Testudinata</taxon>
        <taxon>Testudines</taxon>
        <taxon>Cryptodira</taxon>
        <taxon>Durocryptodira</taxon>
        <taxon>Testudinoidea</taxon>
        <taxon>Testudinidae</taxon>
        <taxon>Chelonoidis</taxon>
    </lineage>
</organism>